<feature type="domain" description="Major facilitator superfamily (MFS) profile" evidence="7">
    <location>
        <begin position="22"/>
        <end position="467"/>
    </location>
</feature>
<dbReference type="Pfam" id="PF07690">
    <property type="entry name" value="MFS_1"/>
    <property type="match status" value="1"/>
</dbReference>
<keyword evidence="3 6" id="KW-0812">Transmembrane</keyword>
<comment type="subcellular location">
    <subcellularLocation>
        <location evidence="1">Cell membrane</location>
        <topology evidence="1">Multi-pass membrane protein</topology>
    </subcellularLocation>
</comment>
<evidence type="ECO:0000256" key="4">
    <source>
        <dbReference type="ARBA" id="ARBA00022989"/>
    </source>
</evidence>
<evidence type="ECO:0000256" key="6">
    <source>
        <dbReference type="SAM" id="Phobius"/>
    </source>
</evidence>
<evidence type="ECO:0000313" key="9">
    <source>
        <dbReference type="Proteomes" id="UP000069620"/>
    </source>
</evidence>
<evidence type="ECO:0000256" key="5">
    <source>
        <dbReference type="ARBA" id="ARBA00023136"/>
    </source>
</evidence>
<dbReference type="RefSeq" id="WP_062830215.1">
    <property type="nucleotide sequence ID" value="NZ_BCSX01000035.1"/>
</dbReference>
<feature type="transmembrane region" description="Helical" evidence="6">
    <location>
        <begin position="89"/>
        <end position="106"/>
    </location>
</feature>
<evidence type="ECO:0000256" key="1">
    <source>
        <dbReference type="ARBA" id="ARBA00004651"/>
    </source>
</evidence>
<name>A0A100W1U7_9MYCO</name>
<dbReference type="InterPro" id="IPR011701">
    <property type="entry name" value="MFS"/>
</dbReference>
<dbReference type="Proteomes" id="UP000069620">
    <property type="component" value="Unassembled WGS sequence"/>
</dbReference>
<feature type="transmembrane region" description="Helical" evidence="6">
    <location>
        <begin position="207"/>
        <end position="227"/>
    </location>
</feature>
<keyword evidence="9" id="KW-1185">Reference proteome</keyword>
<feature type="transmembrane region" description="Helical" evidence="6">
    <location>
        <begin position="21"/>
        <end position="45"/>
    </location>
</feature>
<dbReference type="AlphaFoldDB" id="A0A100W1U7"/>
<dbReference type="SUPFAM" id="SSF103473">
    <property type="entry name" value="MFS general substrate transporter"/>
    <property type="match status" value="1"/>
</dbReference>
<evidence type="ECO:0000256" key="3">
    <source>
        <dbReference type="ARBA" id="ARBA00022692"/>
    </source>
</evidence>
<dbReference type="EMBL" id="BCSX01000035">
    <property type="protein sequence ID" value="GAS89946.1"/>
    <property type="molecule type" value="Genomic_DNA"/>
</dbReference>
<dbReference type="InterPro" id="IPR020846">
    <property type="entry name" value="MFS_dom"/>
</dbReference>
<dbReference type="STRING" id="146020.RMCB_4042"/>
<feature type="transmembrane region" description="Helical" evidence="6">
    <location>
        <begin position="146"/>
        <end position="168"/>
    </location>
</feature>
<feature type="transmembrane region" description="Helical" evidence="6">
    <location>
        <begin position="372"/>
        <end position="389"/>
    </location>
</feature>
<keyword evidence="2" id="KW-0813">Transport</keyword>
<dbReference type="Gene3D" id="1.20.1250.20">
    <property type="entry name" value="MFS general substrate transporter like domains"/>
    <property type="match status" value="1"/>
</dbReference>
<dbReference type="GO" id="GO:0022857">
    <property type="term" value="F:transmembrane transporter activity"/>
    <property type="evidence" value="ECO:0007669"/>
    <property type="project" value="InterPro"/>
</dbReference>
<comment type="caution">
    <text evidence="8">The sequence shown here is derived from an EMBL/GenBank/DDBJ whole genome shotgun (WGS) entry which is preliminary data.</text>
</comment>
<feature type="transmembrane region" description="Helical" evidence="6">
    <location>
        <begin position="277"/>
        <end position="296"/>
    </location>
</feature>
<evidence type="ECO:0000256" key="2">
    <source>
        <dbReference type="ARBA" id="ARBA00022448"/>
    </source>
</evidence>
<accession>A0A100W1U7</accession>
<reference evidence="9" key="2">
    <citation type="submission" date="2016-02" db="EMBL/GenBank/DDBJ databases">
        <title>Draft genome sequence of five rapidly growing Mycobacterium species.</title>
        <authorList>
            <person name="Katahira K."/>
            <person name="Gotou Y."/>
            <person name="Iida K."/>
            <person name="Ogura Y."/>
            <person name="Hayashi T."/>
        </authorList>
    </citation>
    <scope>NUCLEOTIDE SEQUENCE [LARGE SCALE GENOMIC DNA]</scope>
    <source>
        <strain evidence="9">JCM15654</strain>
    </source>
</reference>
<feature type="transmembrane region" description="Helical" evidence="6">
    <location>
        <begin position="443"/>
        <end position="464"/>
    </location>
</feature>
<protein>
    <submittedName>
        <fullName evidence="8">Major facilitator superfamily protein</fullName>
    </submittedName>
</protein>
<dbReference type="PROSITE" id="PS50850">
    <property type="entry name" value="MFS"/>
    <property type="match status" value="1"/>
</dbReference>
<keyword evidence="4 6" id="KW-1133">Transmembrane helix</keyword>
<evidence type="ECO:0000259" key="7">
    <source>
        <dbReference type="PROSITE" id="PS50850"/>
    </source>
</evidence>
<organism evidence="8 9">
    <name type="scientific">Mycolicibacterium brisbanense</name>
    <dbReference type="NCBI Taxonomy" id="146020"/>
    <lineage>
        <taxon>Bacteria</taxon>
        <taxon>Bacillati</taxon>
        <taxon>Actinomycetota</taxon>
        <taxon>Actinomycetes</taxon>
        <taxon>Mycobacteriales</taxon>
        <taxon>Mycobacteriaceae</taxon>
        <taxon>Mycolicibacterium</taxon>
    </lineage>
</organism>
<dbReference type="PANTHER" id="PTHR42718">
    <property type="entry name" value="MAJOR FACILITATOR SUPERFAMILY MULTIDRUG TRANSPORTER MFSC"/>
    <property type="match status" value="1"/>
</dbReference>
<dbReference type="PANTHER" id="PTHR42718:SF9">
    <property type="entry name" value="MAJOR FACILITATOR SUPERFAMILY MULTIDRUG TRANSPORTER MFSC"/>
    <property type="match status" value="1"/>
</dbReference>
<proteinExistence type="predicted"/>
<dbReference type="InterPro" id="IPR036259">
    <property type="entry name" value="MFS_trans_sf"/>
</dbReference>
<sequence>MDVIARQHAASGATRRYGSGRVLTAMCMVVVSYGLLQTMLVPTIGVLQRDLHTTTTAASWAVLSAMLLASAVVTPVVSRIGDRFGKRRVLLWMLAIYLAATVASIAAPDIGTLIACRAVQGVSLTLLPLTFAILREALPPPRAHAGLAVASGLVTGTAGVGVLLGGLVVDHASWRWLFAIGAIPVSAALIMTARWIPESHQRLPGRLDMAGTATMTAGLLALLLAVTQGPAWGWTSSRVLGLFGTAVVMLAVFVAVERRVAHPIVDLGLLTKPPLTAAHLGALLLGVNQFAVYVALPKLAELPTGNQGFGLSVTGAALVLVPGTLLTMPASWAAPALADRFGVRAPLTAGLTLAAAGTALLAVGHASVWHAVLYYAIASVGWGLAMAALPRMVNVACPPAQSGSANGLNTVARTVGGALGGQLAAAVLMGWAARSDVDTGFTVAFWIAAGVAAMGGLLVPLWPIRDRPATDESR</sequence>
<feature type="transmembrane region" description="Helical" evidence="6">
    <location>
        <begin position="345"/>
        <end position="366"/>
    </location>
</feature>
<feature type="transmembrane region" description="Helical" evidence="6">
    <location>
        <begin position="308"/>
        <end position="333"/>
    </location>
</feature>
<feature type="transmembrane region" description="Helical" evidence="6">
    <location>
        <begin position="174"/>
        <end position="195"/>
    </location>
</feature>
<feature type="transmembrane region" description="Helical" evidence="6">
    <location>
        <begin position="57"/>
        <end position="77"/>
    </location>
</feature>
<dbReference type="Gene3D" id="1.20.1720.10">
    <property type="entry name" value="Multidrug resistance protein D"/>
    <property type="match status" value="1"/>
</dbReference>
<dbReference type="GO" id="GO:0005886">
    <property type="term" value="C:plasma membrane"/>
    <property type="evidence" value="ECO:0007669"/>
    <property type="project" value="UniProtKB-SubCell"/>
</dbReference>
<feature type="transmembrane region" description="Helical" evidence="6">
    <location>
        <begin position="239"/>
        <end position="256"/>
    </location>
</feature>
<reference evidence="9" key="1">
    <citation type="journal article" date="2016" name="Genome Announc.">
        <title>Draft Genome Sequences of Five Rapidly Growing Mycobacterium Species, M. thermoresistibile, M. fortuitum subsp. acetamidolyticum, M. canariasense, M. brisbanense, and M. novocastrense.</title>
        <authorList>
            <person name="Katahira K."/>
            <person name="Ogura Y."/>
            <person name="Gotoh Y."/>
            <person name="Hayashi T."/>
        </authorList>
    </citation>
    <scope>NUCLEOTIDE SEQUENCE [LARGE SCALE GENOMIC DNA]</scope>
    <source>
        <strain evidence="9">JCM15654</strain>
    </source>
</reference>
<evidence type="ECO:0000313" key="8">
    <source>
        <dbReference type="EMBL" id="GAS89946.1"/>
    </source>
</evidence>
<keyword evidence="5 6" id="KW-0472">Membrane</keyword>
<dbReference type="OrthoDB" id="4484751at2"/>
<gene>
    <name evidence="8" type="ORF">RMCB_4042</name>
</gene>